<dbReference type="Pfam" id="PF00092">
    <property type="entry name" value="VWA"/>
    <property type="match status" value="1"/>
</dbReference>
<organism evidence="2 3">
    <name type="scientific">Ruminococcus albus</name>
    <dbReference type="NCBI Taxonomy" id="1264"/>
    <lineage>
        <taxon>Bacteria</taxon>
        <taxon>Bacillati</taxon>
        <taxon>Bacillota</taxon>
        <taxon>Clostridia</taxon>
        <taxon>Eubacteriales</taxon>
        <taxon>Oscillospiraceae</taxon>
        <taxon>Ruminococcus</taxon>
    </lineage>
</organism>
<evidence type="ECO:0000259" key="1">
    <source>
        <dbReference type="PROSITE" id="PS50234"/>
    </source>
</evidence>
<name>A0A1I1SDY9_RUMAL</name>
<dbReference type="PANTHER" id="PTHR10579">
    <property type="entry name" value="CALCIUM-ACTIVATED CHLORIDE CHANNEL REGULATOR"/>
    <property type="match status" value="1"/>
</dbReference>
<reference evidence="2 3" key="1">
    <citation type="submission" date="2016-10" db="EMBL/GenBank/DDBJ databases">
        <authorList>
            <person name="de Groot N.N."/>
        </authorList>
    </citation>
    <scope>NUCLEOTIDE SEQUENCE [LARGE SCALE GENOMIC DNA]</scope>
    <source>
        <strain evidence="2 3">AR67</strain>
    </source>
</reference>
<dbReference type="PROSITE" id="PS50234">
    <property type="entry name" value="VWFA"/>
    <property type="match status" value="1"/>
</dbReference>
<dbReference type="AlphaFoldDB" id="A0A1I1SDY9"/>
<dbReference type="InterPro" id="IPR028974">
    <property type="entry name" value="TSP_type-3_rpt"/>
</dbReference>
<proteinExistence type="predicted"/>
<dbReference type="InterPro" id="IPR036465">
    <property type="entry name" value="vWFA_dom_sf"/>
</dbReference>
<dbReference type="CDD" id="cd00198">
    <property type="entry name" value="vWFA"/>
    <property type="match status" value="1"/>
</dbReference>
<dbReference type="SUPFAM" id="SSF103647">
    <property type="entry name" value="TSP type-3 repeat"/>
    <property type="match status" value="1"/>
</dbReference>
<dbReference type="SUPFAM" id="SSF53300">
    <property type="entry name" value="vWA-like"/>
    <property type="match status" value="1"/>
</dbReference>
<protein>
    <submittedName>
        <fullName evidence="2">von Willebrand factor type A domain-containing protein</fullName>
    </submittedName>
</protein>
<feature type="domain" description="VWFA" evidence="1">
    <location>
        <begin position="49"/>
        <end position="220"/>
    </location>
</feature>
<evidence type="ECO:0000313" key="2">
    <source>
        <dbReference type="EMBL" id="SFD44709.1"/>
    </source>
</evidence>
<dbReference type="Gene3D" id="3.40.50.410">
    <property type="entry name" value="von Willebrand factor, type A domain"/>
    <property type="match status" value="1"/>
</dbReference>
<dbReference type="GO" id="GO:0005509">
    <property type="term" value="F:calcium ion binding"/>
    <property type="evidence" value="ECO:0007669"/>
    <property type="project" value="InterPro"/>
</dbReference>
<dbReference type="InterPro" id="IPR051266">
    <property type="entry name" value="CLCR"/>
</dbReference>
<dbReference type="InterPro" id="IPR002035">
    <property type="entry name" value="VWF_A"/>
</dbReference>
<dbReference type="EMBL" id="FOKQ01000099">
    <property type="protein sequence ID" value="SFD44709.1"/>
    <property type="molecule type" value="Genomic_DNA"/>
</dbReference>
<dbReference type="OrthoDB" id="5621159at2"/>
<sequence length="420" mass="47109">LETILDEENSTVSINTTHFSKYMLVDKKEWFEAWKMASLYVEDWYDPLATAICFDCSGSMSGNDRNGYRKLAIDNYIDSMTMKDKTALISFESKATLVSGFLGVDDKEKLKRKVEPYNGGGTNVRAALEEAIKQLSTVEHWYTRHIVLLSDGDVNLKIDLSKNVVDDLIKQAAEKNIKIHTIGLGSDADNQKLKDCASYTGGHSFVAATAEELDAIYKDLSKKNHFDLKTLPDKDEDGLPDEFEVSGLVISNAQIFYTDPEIKDCDGDGLLDGQEISIDNIRSKVVEVYDDYSGKTTYSSVYFTYNSDPCDEDTDKDGLMDDKDAKPRKKFNKNFQVIEDYNMDCMDLFSSKYINKYKKYHDSNYNQGSFSDISEELEYEAIWAKVALMATGGATPFSSLLNGASCNQTNQGVAKKNTSV</sequence>
<dbReference type="PANTHER" id="PTHR10579:SF43">
    <property type="entry name" value="ZINC FINGER (C3HC4-TYPE RING FINGER) FAMILY PROTEIN"/>
    <property type="match status" value="1"/>
</dbReference>
<dbReference type="RefSeq" id="WP_143098802.1">
    <property type="nucleotide sequence ID" value="NZ_FOKQ01000099.1"/>
</dbReference>
<dbReference type="Proteomes" id="UP000182192">
    <property type="component" value="Unassembled WGS sequence"/>
</dbReference>
<feature type="non-terminal residue" evidence="2">
    <location>
        <position position="1"/>
    </location>
</feature>
<accession>A0A1I1SDY9</accession>
<gene>
    <name evidence="2" type="ORF">SAMN02910406_03892</name>
</gene>
<dbReference type="SMART" id="SM00327">
    <property type="entry name" value="VWA"/>
    <property type="match status" value="1"/>
</dbReference>
<evidence type="ECO:0000313" key="3">
    <source>
        <dbReference type="Proteomes" id="UP000182192"/>
    </source>
</evidence>